<dbReference type="InterPro" id="IPR006653">
    <property type="entry name" value="Trp_synth_b_CS"/>
</dbReference>
<comment type="cofactor">
    <cofactor evidence="1 13">
        <name>pyridoxal 5'-phosphate</name>
        <dbReference type="ChEBI" id="CHEBI:597326"/>
    </cofactor>
</comment>
<sequence>MAEVLRNVFESKKAQGTPAFVTFVTAGYPTKDATVPIMLAMQAGGTDIIELGMPFSDPMADGPAIQESNSVALKNNIEYTTCLNYVKEARQQGLTIPVLLMGYYNPILSYGEEKAVQDAKMAGAHGFIIVDLPPEEAIRFREVCTSNGLSYIPLIAPSTSLPRIKLLAGIADSFIYIVSKMGTTGSSDQQGLNQELPQLVKRVREHSSAYLAVGFGVSNREHFQYVADSGADGVVVGSKIVDVLKSSPPDQYVERVKEYCASLTGHDGSIKIADSVAKIAESIAKFVSQLPSALPQLSILPSRFGQFGGQYVPEALVDCLVELEQAHTQAIADPEFWKEFEGLYGYINRPSNLYLAERLTEDAGGARIWLKREDLNHTGSHKINNAIGQILLAKRLGKKRIIAETGAGQHGVATATVCARFGLECIIYMGAEDVRRQALNVFRIRMLGAKVVPVLSGSNTLKDAINEAMRDWVTNLSTTYYLVGSAIGPHPFPTIVRDFQRVIGKEIKSQMAEVRGKLPDAVVACVGGGSNAIGTFYDFIPEKSVRLVGVEAGGEGVDTEFHSATLALGTPGVLHGVRTYLLQSPTGQIIETHSISAGLDYPGVGPEHAWLKDSGRAEYIVATDEDALRGFRMCTQLEGIIPALESAHAIWGGIQLAKTMPKDSDIVVCLSGRGDKDVEQISELLPKWAEKLNWHV</sequence>
<evidence type="ECO:0000256" key="4">
    <source>
        <dbReference type="ARBA" id="ARBA00006095"/>
    </source>
</evidence>
<keyword evidence="7 13" id="KW-0028">Amino-acid biosynthesis</keyword>
<dbReference type="FunFam" id="3.40.50.1100:FF:000001">
    <property type="entry name" value="Tryptophan synthase beta chain"/>
    <property type="match status" value="1"/>
</dbReference>
<evidence type="ECO:0000256" key="2">
    <source>
        <dbReference type="ARBA" id="ARBA00004733"/>
    </source>
</evidence>
<dbReference type="CDD" id="cd04724">
    <property type="entry name" value="Tryptophan_synthase_alpha"/>
    <property type="match status" value="1"/>
</dbReference>
<dbReference type="PROSITE" id="PS00168">
    <property type="entry name" value="TRP_SYNTHASE_BETA"/>
    <property type="match status" value="1"/>
</dbReference>
<dbReference type="HAMAP" id="MF_00133">
    <property type="entry name" value="Trp_synth_beta"/>
    <property type="match status" value="1"/>
</dbReference>
<evidence type="ECO:0000256" key="12">
    <source>
        <dbReference type="ARBA" id="ARBA00049047"/>
    </source>
</evidence>
<keyword evidence="16" id="KW-1185">Reference proteome</keyword>
<evidence type="ECO:0000256" key="9">
    <source>
        <dbReference type="ARBA" id="ARBA00022898"/>
    </source>
</evidence>
<evidence type="ECO:0000256" key="5">
    <source>
        <dbReference type="ARBA" id="ARBA00012043"/>
    </source>
</evidence>
<name>A0A0C9TBH7_SPHS4</name>
<dbReference type="Pfam" id="PF00291">
    <property type="entry name" value="PALP"/>
    <property type="match status" value="1"/>
</dbReference>
<evidence type="ECO:0000313" key="15">
    <source>
        <dbReference type="EMBL" id="KIJ26443.1"/>
    </source>
</evidence>
<dbReference type="InterPro" id="IPR018204">
    <property type="entry name" value="Trp_synthase_alpha_AS"/>
</dbReference>
<dbReference type="SUPFAM" id="SSF53686">
    <property type="entry name" value="Tryptophan synthase beta subunit-like PLP-dependent enzymes"/>
    <property type="match status" value="1"/>
</dbReference>
<dbReference type="OrthoDB" id="10050244at2759"/>
<keyword evidence="9 13" id="KW-0663">Pyridoxal phosphate</keyword>
<evidence type="ECO:0000313" key="16">
    <source>
        <dbReference type="Proteomes" id="UP000054279"/>
    </source>
</evidence>
<evidence type="ECO:0000256" key="8">
    <source>
        <dbReference type="ARBA" id="ARBA00022822"/>
    </source>
</evidence>
<dbReference type="InterPro" id="IPR023026">
    <property type="entry name" value="Trp_synth_beta/beta-like"/>
</dbReference>
<dbReference type="InterPro" id="IPR011060">
    <property type="entry name" value="RibuloseP-bd_barrel"/>
</dbReference>
<dbReference type="InterPro" id="IPR001926">
    <property type="entry name" value="TrpB-like_PALP"/>
</dbReference>
<comment type="pathway">
    <text evidence="2 13">Amino-acid biosynthesis; L-tryptophan biosynthesis; L-tryptophan from chorismate: step 5/5.</text>
</comment>
<keyword evidence="8 13" id="KW-0822">Tryptophan biosynthesis</keyword>
<dbReference type="EMBL" id="KN837369">
    <property type="protein sequence ID" value="KIJ26443.1"/>
    <property type="molecule type" value="Genomic_DNA"/>
</dbReference>
<dbReference type="AlphaFoldDB" id="A0A0C9TBH7"/>
<evidence type="ECO:0000256" key="10">
    <source>
        <dbReference type="ARBA" id="ARBA00023141"/>
    </source>
</evidence>
<dbReference type="InterPro" id="IPR036052">
    <property type="entry name" value="TrpB-like_PALP_sf"/>
</dbReference>
<comment type="similarity">
    <text evidence="4">In the N-terminal section; belongs to the TrpA family.</text>
</comment>
<evidence type="ECO:0000259" key="14">
    <source>
        <dbReference type="Pfam" id="PF00291"/>
    </source>
</evidence>
<dbReference type="GO" id="GO:0005737">
    <property type="term" value="C:cytoplasm"/>
    <property type="evidence" value="ECO:0007669"/>
    <property type="project" value="TreeGrafter"/>
</dbReference>
<proteinExistence type="inferred from homology"/>
<dbReference type="UniPathway" id="UPA00035">
    <property type="reaction ID" value="UER00044"/>
</dbReference>
<dbReference type="Gene3D" id="3.20.20.70">
    <property type="entry name" value="Aldolase class I"/>
    <property type="match status" value="1"/>
</dbReference>
<reference evidence="15 16" key="1">
    <citation type="submission" date="2014-06" db="EMBL/GenBank/DDBJ databases">
        <title>Evolutionary Origins and Diversification of the Mycorrhizal Mutualists.</title>
        <authorList>
            <consortium name="DOE Joint Genome Institute"/>
            <consortium name="Mycorrhizal Genomics Consortium"/>
            <person name="Kohler A."/>
            <person name="Kuo A."/>
            <person name="Nagy L.G."/>
            <person name="Floudas D."/>
            <person name="Copeland A."/>
            <person name="Barry K.W."/>
            <person name="Cichocki N."/>
            <person name="Veneault-Fourrey C."/>
            <person name="LaButti K."/>
            <person name="Lindquist E.A."/>
            <person name="Lipzen A."/>
            <person name="Lundell T."/>
            <person name="Morin E."/>
            <person name="Murat C."/>
            <person name="Riley R."/>
            <person name="Ohm R."/>
            <person name="Sun H."/>
            <person name="Tunlid A."/>
            <person name="Henrissat B."/>
            <person name="Grigoriev I.V."/>
            <person name="Hibbett D.S."/>
            <person name="Martin F."/>
        </authorList>
    </citation>
    <scope>NUCLEOTIDE SEQUENCE [LARGE SCALE GENOMIC DNA]</scope>
    <source>
        <strain evidence="15 16">SS14</strain>
    </source>
</reference>
<dbReference type="Proteomes" id="UP000054279">
    <property type="component" value="Unassembled WGS sequence"/>
</dbReference>
<keyword evidence="11 13" id="KW-0456">Lyase</keyword>
<dbReference type="NCBIfam" id="TIGR00262">
    <property type="entry name" value="trpA"/>
    <property type="match status" value="1"/>
</dbReference>
<organism evidence="15 16">
    <name type="scientific">Sphaerobolus stellatus (strain SS14)</name>
    <dbReference type="NCBI Taxonomy" id="990650"/>
    <lineage>
        <taxon>Eukaryota</taxon>
        <taxon>Fungi</taxon>
        <taxon>Dikarya</taxon>
        <taxon>Basidiomycota</taxon>
        <taxon>Agaricomycotina</taxon>
        <taxon>Agaricomycetes</taxon>
        <taxon>Phallomycetidae</taxon>
        <taxon>Geastrales</taxon>
        <taxon>Sphaerobolaceae</taxon>
        <taxon>Sphaerobolus</taxon>
    </lineage>
</organism>
<dbReference type="InterPro" id="IPR002028">
    <property type="entry name" value="Trp_synthase_suA"/>
</dbReference>
<dbReference type="InterPro" id="IPR006654">
    <property type="entry name" value="Trp_synth_beta"/>
</dbReference>
<dbReference type="Pfam" id="PF00290">
    <property type="entry name" value="Trp_syntA"/>
    <property type="match status" value="1"/>
</dbReference>
<protein>
    <recommendedName>
        <fullName evidence="6 13">Tryptophan synthase</fullName>
        <ecNumber evidence="5 13">4.2.1.20</ecNumber>
    </recommendedName>
</protein>
<dbReference type="SUPFAM" id="SSF51366">
    <property type="entry name" value="Ribulose-phoshate binding barrel"/>
    <property type="match status" value="1"/>
</dbReference>
<dbReference type="FunFam" id="3.20.20.70:FF:000151">
    <property type="entry name" value="Tryptophan synthase"/>
    <property type="match status" value="1"/>
</dbReference>
<evidence type="ECO:0000256" key="11">
    <source>
        <dbReference type="ARBA" id="ARBA00023239"/>
    </source>
</evidence>
<evidence type="ECO:0000256" key="6">
    <source>
        <dbReference type="ARBA" id="ARBA00018724"/>
    </source>
</evidence>
<comment type="similarity">
    <text evidence="3">In the C-terminal section; belongs to the TrpB family.</text>
</comment>
<dbReference type="PANTHER" id="PTHR48077">
    <property type="entry name" value="TRYPTOPHAN SYNTHASE-RELATED"/>
    <property type="match status" value="1"/>
</dbReference>
<evidence type="ECO:0000256" key="7">
    <source>
        <dbReference type="ARBA" id="ARBA00022605"/>
    </source>
</evidence>
<dbReference type="EC" id="4.2.1.20" evidence="5 13"/>
<dbReference type="PROSITE" id="PS00167">
    <property type="entry name" value="TRP_SYNTHASE_ALPHA"/>
    <property type="match status" value="1"/>
</dbReference>
<dbReference type="Gene3D" id="3.40.50.1100">
    <property type="match status" value="2"/>
</dbReference>
<dbReference type="CDD" id="cd06446">
    <property type="entry name" value="Trp-synth_B"/>
    <property type="match status" value="1"/>
</dbReference>
<dbReference type="FunFam" id="3.40.50.1100:FF:000004">
    <property type="entry name" value="Tryptophan synthase beta chain"/>
    <property type="match status" value="1"/>
</dbReference>
<evidence type="ECO:0000256" key="1">
    <source>
        <dbReference type="ARBA" id="ARBA00001933"/>
    </source>
</evidence>
<evidence type="ECO:0000256" key="3">
    <source>
        <dbReference type="ARBA" id="ARBA00005761"/>
    </source>
</evidence>
<dbReference type="PANTHER" id="PTHR48077:SF3">
    <property type="entry name" value="TRYPTOPHAN SYNTHASE"/>
    <property type="match status" value="1"/>
</dbReference>
<comment type="catalytic activity">
    <reaction evidence="12 13">
        <text>(1S,2R)-1-C-(indol-3-yl)glycerol 3-phosphate + L-serine = D-glyceraldehyde 3-phosphate + L-tryptophan + H2O</text>
        <dbReference type="Rhea" id="RHEA:10532"/>
        <dbReference type="ChEBI" id="CHEBI:15377"/>
        <dbReference type="ChEBI" id="CHEBI:33384"/>
        <dbReference type="ChEBI" id="CHEBI:57912"/>
        <dbReference type="ChEBI" id="CHEBI:58866"/>
        <dbReference type="ChEBI" id="CHEBI:59776"/>
        <dbReference type="EC" id="4.2.1.20"/>
    </reaction>
</comment>
<accession>A0A0C9TBH7</accession>
<dbReference type="GO" id="GO:0004834">
    <property type="term" value="F:tryptophan synthase activity"/>
    <property type="evidence" value="ECO:0007669"/>
    <property type="project" value="UniProtKB-EC"/>
</dbReference>
<feature type="domain" description="Tryptophan synthase beta chain-like PALP" evidence="14">
    <location>
        <begin position="349"/>
        <end position="672"/>
    </location>
</feature>
<evidence type="ECO:0000256" key="13">
    <source>
        <dbReference type="RuleBase" id="RU003663"/>
    </source>
</evidence>
<dbReference type="HAMAP" id="MF_00131">
    <property type="entry name" value="Trp_synth_alpha"/>
    <property type="match status" value="1"/>
</dbReference>
<gene>
    <name evidence="15" type="ORF">M422DRAFT_785250</name>
</gene>
<keyword evidence="10 13" id="KW-0057">Aromatic amino acid biosynthesis</keyword>
<dbReference type="HOGENOM" id="CLU_016734_2_0_1"/>
<dbReference type="NCBIfam" id="TIGR00263">
    <property type="entry name" value="trpB"/>
    <property type="match status" value="1"/>
</dbReference>
<dbReference type="InterPro" id="IPR013785">
    <property type="entry name" value="Aldolase_TIM"/>
</dbReference>